<dbReference type="Gene3D" id="2.30.30.140">
    <property type="match status" value="1"/>
</dbReference>
<dbReference type="PANTHER" id="PTHR22948">
    <property type="entry name" value="TUDOR DOMAIN CONTAINING PROTEIN"/>
    <property type="match status" value="1"/>
</dbReference>
<dbReference type="InterPro" id="IPR050621">
    <property type="entry name" value="Tudor_domain_containing"/>
</dbReference>
<name>A0A0D8XJ53_DICVI</name>
<protein>
    <submittedName>
        <fullName evidence="2">Tudor domain protein</fullName>
    </submittedName>
</protein>
<dbReference type="Pfam" id="PF00567">
    <property type="entry name" value="TUDOR"/>
    <property type="match status" value="1"/>
</dbReference>
<reference evidence="2 3" key="1">
    <citation type="submission" date="2013-11" db="EMBL/GenBank/DDBJ databases">
        <title>Draft genome of the bovine lungworm Dictyocaulus viviparus.</title>
        <authorList>
            <person name="Mitreva M."/>
        </authorList>
    </citation>
    <scope>NUCLEOTIDE SEQUENCE [LARGE SCALE GENOMIC DNA]</scope>
    <source>
        <strain evidence="2 3">HannoverDv2000</strain>
    </source>
</reference>
<gene>
    <name evidence="2" type="ORF">DICVIV_09385</name>
</gene>
<evidence type="ECO:0000259" key="1">
    <source>
        <dbReference type="Pfam" id="PF00567"/>
    </source>
</evidence>
<dbReference type="OrthoDB" id="5868006at2759"/>
<dbReference type="EMBL" id="KN716461">
    <property type="protein sequence ID" value="KJH44598.1"/>
    <property type="molecule type" value="Genomic_DNA"/>
</dbReference>
<dbReference type="SUPFAM" id="SSF63748">
    <property type="entry name" value="Tudor/PWWP/MBT"/>
    <property type="match status" value="1"/>
</dbReference>
<evidence type="ECO:0000313" key="3">
    <source>
        <dbReference type="Proteomes" id="UP000053766"/>
    </source>
</evidence>
<proteinExistence type="predicted"/>
<dbReference type="PANTHER" id="PTHR22948:SF29">
    <property type="entry name" value="FI02030P-RELATED"/>
    <property type="match status" value="1"/>
</dbReference>
<dbReference type="AlphaFoldDB" id="A0A0D8XJ53"/>
<feature type="domain" description="Tudor" evidence="1">
    <location>
        <begin position="270"/>
        <end position="386"/>
    </location>
</feature>
<accession>A0A0D8XJ53</accession>
<organism evidence="2 3">
    <name type="scientific">Dictyocaulus viviparus</name>
    <name type="common">Bovine lungworm</name>
    <dbReference type="NCBI Taxonomy" id="29172"/>
    <lineage>
        <taxon>Eukaryota</taxon>
        <taxon>Metazoa</taxon>
        <taxon>Ecdysozoa</taxon>
        <taxon>Nematoda</taxon>
        <taxon>Chromadorea</taxon>
        <taxon>Rhabditida</taxon>
        <taxon>Rhabditina</taxon>
        <taxon>Rhabditomorpha</taxon>
        <taxon>Strongyloidea</taxon>
        <taxon>Metastrongylidae</taxon>
        <taxon>Dictyocaulus</taxon>
    </lineage>
</organism>
<keyword evidence="3" id="KW-1185">Reference proteome</keyword>
<dbReference type="Proteomes" id="UP000053766">
    <property type="component" value="Unassembled WGS sequence"/>
</dbReference>
<sequence length="432" mass="50211">MNAKSFSNVSENADSFLSPPPGLTFGMQRNPQNQFAIDEEYTRKKFSIYNSELAQKIYDLLWSKGCGLSIREISQQLAIPETSSLTPCAQVGIAVKMFPRTFSLSSNNGKKCSVNGDHPFDQFSDPSANNYCGTSSQENCAYKKPSQCFNSDQSNWNDRKWSQSSLVPVNFLKSAILKDLRAKISKTQQLFDVLKNSFDEQFVHYCNSNQMAAKFGSIVTREIIWIIYDNIKVNGNEHGYYREQISIPYEPRKFESKQRNVRDFSCLRDYEKGKLTNFVSLDEFYIRRYYDEESYEMMLQELRYDYSGALEKCEPQLWMKGDGAAVWIDRKWQRGVVYAALESHPVYSVSVFLIDEGKMITVSTDRLVPLHHHYYHEAPFAICCSIGQFDVVHKIWDEKEKFRVNLIYCGENKVYVPNYFVEEDLIKLRQNY</sequence>
<dbReference type="InterPro" id="IPR002999">
    <property type="entry name" value="Tudor"/>
</dbReference>
<reference evidence="3" key="2">
    <citation type="journal article" date="2016" name="Sci. Rep.">
        <title>Dictyocaulus viviparus genome, variome and transcriptome elucidate lungworm biology and support future intervention.</title>
        <authorList>
            <person name="McNulty S.N."/>
            <person name="Strube C."/>
            <person name="Rosa B.A."/>
            <person name="Martin J.C."/>
            <person name="Tyagi R."/>
            <person name="Choi Y.J."/>
            <person name="Wang Q."/>
            <person name="Hallsworth Pepin K."/>
            <person name="Zhang X."/>
            <person name="Ozersky P."/>
            <person name="Wilson R.K."/>
            <person name="Sternberg P.W."/>
            <person name="Gasser R.B."/>
            <person name="Mitreva M."/>
        </authorList>
    </citation>
    <scope>NUCLEOTIDE SEQUENCE [LARGE SCALE GENOMIC DNA]</scope>
    <source>
        <strain evidence="3">HannoverDv2000</strain>
    </source>
</reference>
<dbReference type="CDD" id="cd20379">
    <property type="entry name" value="Tudor_dTUD-like"/>
    <property type="match status" value="1"/>
</dbReference>
<evidence type="ECO:0000313" key="2">
    <source>
        <dbReference type="EMBL" id="KJH44598.1"/>
    </source>
</evidence>